<evidence type="ECO:0000256" key="2">
    <source>
        <dbReference type="ARBA" id="ARBA00022598"/>
    </source>
</evidence>
<dbReference type="EMBL" id="BNCO01000019">
    <property type="protein sequence ID" value="GIL54621.1"/>
    <property type="molecule type" value="Genomic_DNA"/>
</dbReference>
<proteinExistence type="inferred from homology"/>
<feature type="region of interest" description="Disordered" evidence="7">
    <location>
        <begin position="255"/>
        <end position="295"/>
    </location>
</feature>
<evidence type="ECO:0000259" key="8">
    <source>
        <dbReference type="PROSITE" id="PS50868"/>
    </source>
</evidence>
<dbReference type="GO" id="GO:0046872">
    <property type="term" value="F:metal ion binding"/>
    <property type="evidence" value="ECO:0007669"/>
    <property type="project" value="InterPro"/>
</dbReference>
<keyword evidence="6" id="KW-0547">Nucleotide-binding</keyword>
<dbReference type="Pfam" id="PF00856">
    <property type="entry name" value="SET"/>
    <property type="match status" value="1"/>
</dbReference>
<dbReference type="PANTHER" id="PTHR23132:SF23">
    <property type="entry name" value="D-ALANINE--D-ALANINE LIGASE B"/>
    <property type="match status" value="1"/>
</dbReference>
<accession>A0A8J4BA22</accession>
<keyword evidence="11" id="KW-1185">Reference proteome</keyword>
<evidence type="ECO:0008006" key="12">
    <source>
        <dbReference type="Google" id="ProtNLM"/>
    </source>
</evidence>
<keyword evidence="6" id="KW-0067">ATP-binding</keyword>
<dbReference type="AlphaFoldDB" id="A0A8J4BA22"/>
<name>A0A8J4BA22_9CHLO</name>
<dbReference type="SUPFAM" id="SSF82199">
    <property type="entry name" value="SET domain"/>
    <property type="match status" value="1"/>
</dbReference>
<dbReference type="InterPro" id="IPR011095">
    <property type="entry name" value="Dala_Dala_lig_C"/>
</dbReference>
<reference evidence="10" key="1">
    <citation type="journal article" date="2021" name="Proc. Natl. Acad. Sci. U.S.A.">
        <title>Three genomes in the algal genus Volvox reveal the fate of a haploid sex-determining region after a transition to homothallism.</title>
        <authorList>
            <person name="Yamamoto K."/>
            <person name="Hamaji T."/>
            <person name="Kawai-Toyooka H."/>
            <person name="Matsuzaki R."/>
            <person name="Takahashi F."/>
            <person name="Nishimura Y."/>
            <person name="Kawachi M."/>
            <person name="Noguchi H."/>
            <person name="Minakuchi Y."/>
            <person name="Umen J.G."/>
            <person name="Toyoda A."/>
            <person name="Nozaki H."/>
        </authorList>
    </citation>
    <scope>NUCLEOTIDE SEQUENCE</scope>
    <source>
        <strain evidence="10">NIES-3780</strain>
    </source>
</reference>
<sequence length="646" mass="70353">MTKKIRVCVLQCSTEGSSGVLSAIDPDRKPEVYDTVGEFEWTNVFVRKAASSQQILELAVSGKYDIFMNLCDGGWDEDRAGMDVVEALERLNLPYTGADRGFFEPSKVDMKIAAQQLGVTVPAWVHIKRFGPMGHEGVEKGLAEVLAPPEQGGLSFPLIVKHPSGYSSVGMTKQAKVTNEEQLRQQVDLLVRQFGGALVEEFVEGREFTVLVVEEPKTGNASASVDAIVDATALSGDGADSIMSVLTGVASSRSDAAACNPDSGGECTTPGTATATVTAKSESKSKSKSEGSLEDGLELRDAAVDSGGPFRLVAYMPVECAFTRGEDFKHFQLKWHDYDTCSWHPCSDPELAQRLKDAALKTFIAMYGVSYGRCDFRVDSAGEVYLLEMNSNCGMLYPPGLHGSGDFILTLDPRRDHMHFIRTIINTALQRYHMRQPKVIREFVRRPRAASGNAAAAIAAECAERAVNAMISRSHHSGHSGRAAAGQWGMVAVASIHRGEVVRRGEQLPVTVASRAWLGRCCPAGEGLKRMMLRADAYPLSDEVWVTRPEDPSSWAPFQHSCDPNTWFRGLDVVARRDIQPGEVITIDFATFHAGLTEPFDCCCGSDCCRGHVTGSDYLAPWLGERYGSHVSAYVAEKRRRAGLPV</sequence>
<dbReference type="PROSITE" id="PS50975">
    <property type="entry name" value="ATP_GRASP"/>
    <property type="match status" value="1"/>
</dbReference>
<evidence type="ECO:0000313" key="10">
    <source>
        <dbReference type="EMBL" id="GIL54621.1"/>
    </source>
</evidence>
<keyword evidence="3" id="KW-0489">Methyltransferase</keyword>
<dbReference type="Pfam" id="PF07478">
    <property type="entry name" value="Dala_Dala_lig_C"/>
    <property type="match status" value="2"/>
</dbReference>
<evidence type="ECO:0000256" key="6">
    <source>
        <dbReference type="PROSITE-ProRule" id="PRU00409"/>
    </source>
</evidence>
<evidence type="ECO:0000256" key="5">
    <source>
        <dbReference type="ARBA" id="ARBA00022691"/>
    </source>
</evidence>
<dbReference type="Proteomes" id="UP000747399">
    <property type="component" value="Unassembled WGS sequence"/>
</dbReference>
<dbReference type="InterPro" id="IPR001214">
    <property type="entry name" value="SET_dom"/>
</dbReference>
<evidence type="ECO:0000256" key="4">
    <source>
        <dbReference type="ARBA" id="ARBA00022679"/>
    </source>
</evidence>
<evidence type="ECO:0000256" key="7">
    <source>
        <dbReference type="SAM" id="MobiDB-lite"/>
    </source>
</evidence>
<dbReference type="GO" id="GO:0008168">
    <property type="term" value="F:methyltransferase activity"/>
    <property type="evidence" value="ECO:0007669"/>
    <property type="project" value="UniProtKB-KW"/>
</dbReference>
<evidence type="ECO:0000256" key="3">
    <source>
        <dbReference type="ARBA" id="ARBA00022603"/>
    </source>
</evidence>
<dbReference type="GO" id="GO:0005524">
    <property type="term" value="F:ATP binding"/>
    <property type="evidence" value="ECO:0007669"/>
    <property type="project" value="UniProtKB-UniRule"/>
</dbReference>
<feature type="domain" description="Post-SET" evidence="8">
    <location>
        <begin position="598"/>
        <end position="614"/>
    </location>
</feature>
<evidence type="ECO:0000313" key="11">
    <source>
        <dbReference type="Proteomes" id="UP000747399"/>
    </source>
</evidence>
<dbReference type="InterPro" id="IPR046341">
    <property type="entry name" value="SET_dom_sf"/>
</dbReference>
<feature type="compositionally biased region" description="Basic and acidic residues" evidence="7">
    <location>
        <begin position="281"/>
        <end position="295"/>
    </location>
</feature>
<feature type="domain" description="ATP-grasp" evidence="9">
    <location>
        <begin position="111"/>
        <end position="422"/>
    </location>
</feature>
<feature type="compositionally biased region" description="Low complexity" evidence="7">
    <location>
        <begin position="268"/>
        <end position="280"/>
    </location>
</feature>
<evidence type="ECO:0000256" key="1">
    <source>
        <dbReference type="ARBA" id="ARBA00010871"/>
    </source>
</evidence>
<dbReference type="PANTHER" id="PTHR23132">
    <property type="entry name" value="D-ALANINE--D-ALANINE LIGASE"/>
    <property type="match status" value="1"/>
</dbReference>
<dbReference type="InterPro" id="IPR011761">
    <property type="entry name" value="ATP-grasp"/>
</dbReference>
<keyword evidence="5" id="KW-0949">S-adenosyl-L-methionine</keyword>
<dbReference type="GO" id="GO:0032259">
    <property type="term" value="P:methylation"/>
    <property type="evidence" value="ECO:0007669"/>
    <property type="project" value="UniProtKB-KW"/>
</dbReference>
<protein>
    <recommendedName>
        <fullName evidence="12">ATP-grasp domain-containing protein</fullName>
    </recommendedName>
</protein>
<keyword evidence="4" id="KW-0808">Transferase</keyword>
<dbReference type="SUPFAM" id="SSF56059">
    <property type="entry name" value="Glutathione synthetase ATP-binding domain-like"/>
    <property type="match status" value="1"/>
</dbReference>
<comment type="similarity">
    <text evidence="1">Belongs to the D-alanine--D-alanine ligase family.</text>
</comment>
<dbReference type="PROSITE" id="PS50868">
    <property type="entry name" value="POST_SET"/>
    <property type="match status" value="1"/>
</dbReference>
<dbReference type="Gene3D" id="2.170.270.10">
    <property type="entry name" value="SET domain"/>
    <property type="match status" value="1"/>
</dbReference>
<dbReference type="GO" id="GO:0008716">
    <property type="term" value="F:D-alanine-D-alanine ligase activity"/>
    <property type="evidence" value="ECO:0007669"/>
    <property type="project" value="InterPro"/>
</dbReference>
<gene>
    <name evidence="10" type="ORF">Vafri_10346</name>
</gene>
<keyword evidence="2" id="KW-0436">Ligase</keyword>
<dbReference type="Gene3D" id="3.30.470.20">
    <property type="entry name" value="ATP-grasp fold, B domain"/>
    <property type="match status" value="2"/>
</dbReference>
<dbReference type="InterPro" id="IPR003616">
    <property type="entry name" value="Post-SET_dom"/>
</dbReference>
<evidence type="ECO:0000259" key="9">
    <source>
        <dbReference type="PROSITE" id="PS50975"/>
    </source>
</evidence>
<comment type="caution">
    <text evidence="10">The sequence shown here is derived from an EMBL/GenBank/DDBJ whole genome shotgun (WGS) entry which is preliminary data.</text>
</comment>
<organism evidence="10 11">
    <name type="scientific">Volvox africanus</name>
    <dbReference type="NCBI Taxonomy" id="51714"/>
    <lineage>
        <taxon>Eukaryota</taxon>
        <taxon>Viridiplantae</taxon>
        <taxon>Chlorophyta</taxon>
        <taxon>core chlorophytes</taxon>
        <taxon>Chlorophyceae</taxon>
        <taxon>CS clade</taxon>
        <taxon>Chlamydomonadales</taxon>
        <taxon>Volvocaceae</taxon>
        <taxon>Volvox</taxon>
    </lineage>
</organism>